<feature type="transmembrane region" description="Helical" evidence="8">
    <location>
        <begin position="161"/>
        <end position="182"/>
    </location>
</feature>
<dbReference type="Proteomes" id="UP000672526">
    <property type="component" value="Unassembled WGS sequence"/>
</dbReference>
<dbReference type="InterPro" id="IPR006512">
    <property type="entry name" value="YidE_YbjL"/>
</dbReference>
<evidence type="ECO:0000259" key="9">
    <source>
        <dbReference type="Pfam" id="PF06826"/>
    </source>
</evidence>
<evidence type="ECO:0000256" key="5">
    <source>
        <dbReference type="ARBA" id="ARBA00022692"/>
    </source>
</evidence>
<gene>
    <name evidence="10" type="primary">aspT_1</name>
    <name evidence="10" type="ORF">R69888_00405</name>
</gene>
<feature type="transmembrane region" description="Helical" evidence="8">
    <location>
        <begin position="406"/>
        <end position="426"/>
    </location>
</feature>
<keyword evidence="7 8" id="KW-0472">Membrane</keyword>
<dbReference type="InterPro" id="IPR022457">
    <property type="entry name" value="Asp_Ala_antiprt"/>
</dbReference>
<keyword evidence="11" id="KW-1185">Reference proteome</keyword>
<dbReference type="PANTHER" id="PTHR30445">
    <property type="entry name" value="K(+)_H(+) ANTIPORTER SUBUNIT KHTT"/>
    <property type="match status" value="1"/>
</dbReference>
<dbReference type="SUPFAM" id="SSF116726">
    <property type="entry name" value="TrkA C-terminal domain-like"/>
    <property type="match status" value="2"/>
</dbReference>
<feature type="transmembrane region" description="Helical" evidence="8">
    <location>
        <begin position="532"/>
        <end position="557"/>
    </location>
</feature>
<name>A0ABN7KI41_9BURK</name>
<sequence>MIGELLRSQPEIALFASLAIGYFIGSFRVGPIQLGGVCGTLIVALLLGQTGARLAPDLKNIAFALFIFALGFTGGPQFFANIGRGWRYGLLSVVEIVSVLALIMIAVLVMRLDAGTAAGLLAGAATESAVIGTASEAITKLGFSDAETLRLQANIVTAYSVSYLFGLITIVLFTSQFAPLLLRVNLREEAERVWRKLGGDGAFGEGQRAAAPTLVGRAFRVGAAAAGGTVYALEQTHGFYLTVEQVRRNGVKVPVEPQLTLAAGDLILVGGRREAIVAAAAGLGEEVADAGFDQVIAEKLDVVLTRKEAHGLTLKQMRERAKPEEGRGVYVAAVTRLETTVPALPGTELNRGDILTLVGAKANVERGARHLGYVLTATQKTDFVFLGLGVLVGMAIGHLGGRIGGVSIALGTGGGCLLSGLLFGWIRSRYPFVGSLPSAAAQILKDFGLATFIAAVGLSAGPDAIKLVREYGLALPVAGILMVLVPGLLSLWIGRVFLKLEAPMLLGAIAGQQCSTPAISALVGVTGNSTPVIGYTITYALSNILLPLLGPIVVGLAGKFG</sequence>
<feature type="transmembrane region" description="Helical" evidence="8">
    <location>
        <begin position="12"/>
        <end position="30"/>
    </location>
</feature>
<dbReference type="NCBIfam" id="TIGR01625">
    <property type="entry name" value="YidE_YbjL_dupl"/>
    <property type="match status" value="1"/>
</dbReference>
<dbReference type="EMBL" id="CAJNBK010000001">
    <property type="protein sequence ID" value="CAE6694617.1"/>
    <property type="molecule type" value="Genomic_DNA"/>
</dbReference>
<evidence type="ECO:0000256" key="4">
    <source>
        <dbReference type="ARBA" id="ARBA00022475"/>
    </source>
</evidence>
<feature type="transmembrane region" description="Helical" evidence="8">
    <location>
        <begin position="505"/>
        <end position="526"/>
    </location>
</feature>
<evidence type="ECO:0000313" key="11">
    <source>
        <dbReference type="Proteomes" id="UP000672526"/>
    </source>
</evidence>
<dbReference type="InterPro" id="IPR036721">
    <property type="entry name" value="RCK_C_sf"/>
</dbReference>
<reference evidence="10 11" key="1">
    <citation type="submission" date="2021-02" db="EMBL/GenBank/DDBJ databases">
        <authorList>
            <person name="Vanwijnsberghe S."/>
        </authorList>
    </citation>
    <scope>NUCLEOTIDE SEQUENCE [LARGE SCALE GENOMIC DNA]</scope>
    <source>
        <strain evidence="10 11">LMG 31837</strain>
    </source>
</reference>
<feature type="domain" description="YidE/YbjL duplication" evidence="9">
    <location>
        <begin position="13"/>
        <end position="174"/>
    </location>
</feature>
<keyword evidence="6 8" id="KW-1133">Transmembrane helix</keyword>
<keyword evidence="4" id="KW-1003">Cell membrane</keyword>
<keyword evidence="5 8" id="KW-0812">Transmembrane</keyword>
<feature type="transmembrane region" description="Helical" evidence="8">
    <location>
        <begin position="37"/>
        <end position="55"/>
    </location>
</feature>
<dbReference type="InterPro" id="IPR050144">
    <property type="entry name" value="AAE_transporter"/>
</dbReference>
<evidence type="ECO:0000313" key="10">
    <source>
        <dbReference type="EMBL" id="CAE6694617.1"/>
    </source>
</evidence>
<evidence type="ECO:0000256" key="6">
    <source>
        <dbReference type="ARBA" id="ARBA00022989"/>
    </source>
</evidence>
<evidence type="ECO:0000256" key="1">
    <source>
        <dbReference type="ARBA" id="ARBA00004651"/>
    </source>
</evidence>
<proteinExistence type="inferred from homology"/>
<dbReference type="NCBIfam" id="TIGR03802">
    <property type="entry name" value="Asp_Ala_antiprt"/>
    <property type="match status" value="1"/>
</dbReference>
<feature type="transmembrane region" description="Helical" evidence="8">
    <location>
        <begin position="88"/>
        <end position="110"/>
    </location>
</feature>
<evidence type="ECO:0000256" key="7">
    <source>
        <dbReference type="ARBA" id="ARBA00023136"/>
    </source>
</evidence>
<comment type="caution">
    <text evidence="10">The sequence shown here is derived from an EMBL/GenBank/DDBJ whole genome shotgun (WGS) entry which is preliminary data.</text>
</comment>
<evidence type="ECO:0000256" key="8">
    <source>
        <dbReference type="SAM" id="Phobius"/>
    </source>
</evidence>
<comment type="subcellular location">
    <subcellularLocation>
        <location evidence="1">Cell membrane</location>
        <topology evidence="1">Multi-pass membrane protein</topology>
    </subcellularLocation>
</comment>
<keyword evidence="3" id="KW-0813">Transport</keyword>
<comment type="similarity">
    <text evidence="2">Belongs to the AAE transporter (TC 2.A.81) family.</text>
</comment>
<feature type="transmembrane region" description="Helical" evidence="8">
    <location>
        <begin position="471"/>
        <end position="493"/>
    </location>
</feature>
<evidence type="ECO:0000256" key="3">
    <source>
        <dbReference type="ARBA" id="ARBA00022448"/>
    </source>
</evidence>
<dbReference type="PANTHER" id="PTHR30445:SF9">
    <property type="match status" value="1"/>
</dbReference>
<feature type="transmembrane region" description="Helical" evidence="8">
    <location>
        <begin position="61"/>
        <end position="81"/>
    </location>
</feature>
<protein>
    <submittedName>
        <fullName evidence="10">Aspartate/alanine antiporter</fullName>
    </submittedName>
</protein>
<dbReference type="RefSeq" id="WP_211609201.1">
    <property type="nucleotide sequence ID" value="NZ_CAJNBK010000001.1"/>
</dbReference>
<dbReference type="Pfam" id="PF06826">
    <property type="entry name" value="Asp-Al_Ex"/>
    <property type="match status" value="2"/>
</dbReference>
<feature type="domain" description="YidE/YbjL duplication" evidence="9">
    <location>
        <begin position="389"/>
        <end position="553"/>
    </location>
</feature>
<organism evidence="10 11">
    <name type="scientific">Paraburkholderia haematera</name>
    <dbReference type="NCBI Taxonomy" id="2793077"/>
    <lineage>
        <taxon>Bacteria</taxon>
        <taxon>Pseudomonadati</taxon>
        <taxon>Pseudomonadota</taxon>
        <taxon>Betaproteobacteria</taxon>
        <taxon>Burkholderiales</taxon>
        <taxon>Burkholderiaceae</taxon>
        <taxon>Paraburkholderia</taxon>
    </lineage>
</organism>
<evidence type="ECO:0000256" key="2">
    <source>
        <dbReference type="ARBA" id="ARBA00009854"/>
    </source>
</evidence>
<accession>A0ABN7KI41</accession>
<feature type="transmembrane region" description="Helical" evidence="8">
    <location>
        <begin position="383"/>
        <end position="400"/>
    </location>
</feature>